<dbReference type="InterPro" id="IPR045851">
    <property type="entry name" value="AMP-bd_C_sf"/>
</dbReference>
<dbReference type="AlphaFoldDB" id="Q0MX90"/>
<gene>
    <name evidence="3" type="primary">fcbA</name>
</gene>
<reference evidence="3" key="3">
    <citation type="journal article" date="2008" name="FEMS Microbiol. Lett.">
        <title>Identification of genes coding for hydrolytic dehalogenation in the metagenome derived from a denitrifying 4-chlorobenzoate degrading consortium.</title>
        <authorList>
            <person name="Chae J.C."/>
            <person name="Song B."/>
            <person name="Zylstra G.J."/>
        </authorList>
    </citation>
    <scope>NUCLEOTIDE SEQUENCE</scope>
</reference>
<reference evidence="3" key="1">
    <citation type="journal article" date="2002" name="FEMS Microbiol. Lett.">
        <title>Characterization of bacterial consortia capable of degrading 4-chlorobenzoate and 4-bromobenzoate under denitrifying conditions.</title>
        <authorList>
            <person name="Song B."/>
            <person name="Kerkhof L.J."/>
            <person name="Haggblom M.M."/>
        </authorList>
    </citation>
    <scope>NUCLEOTIDE SEQUENCE</scope>
</reference>
<dbReference type="InterPro" id="IPR000873">
    <property type="entry name" value="AMP-dep_synth/lig_dom"/>
</dbReference>
<dbReference type="CDD" id="cd05923">
    <property type="entry name" value="CBAL"/>
    <property type="match status" value="1"/>
</dbReference>
<protein>
    <submittedName>
        <fullName evidence="3">4-chlorobenzoyl-CoA ligase</fullName>
    </submittedName>
</protein>
<evidence type="ECO:0000259" key="1">
    <source>
        <dbReference type="Pfam" id="PF00501"/>
    </source>
</evidence>
<dbReference type="EMBL" id="DQ826744">
    <property type="protein sequence ID" value="ABI15621.1"/>
    <property type="molecule type" value="Genomic_DNA"/>
</dbReference>
<dbReference type="Gene3D" id="2.30.38.10">
    <property type="entry name" value="Luciferase, Domain 3"/>
    <property type="match status" value="1"/>
</dbReference>
<dbReference type="PANTHER" id="PTHR43767:SF1">
    <property type="entry name" value="NONRIBOSOMAL PEPTIDE SYNTHASE PES1 (EUROFUNG)-RELATED"/>
    <property type="match status" value="1"/>
</dbReference>
<dbReference type="Pfam" id="PF13193">
    <property type="entry name" value="AMP-binding_C"/>
    <property type="match status" value="1"/>
</dbReference>
<reference evidence="3" key="2">
    <citation type="submission" date="2006-06" db="EMBL/GenBank/DDBJ databases">
        <authorList>
            <person name="Chae J.-C."/>
            <person name="Song B."/>
            <person name="Zylstra G.J."/>
        </authorList>
    </citation>
    <scope>NUCLEOTIDE SEQUENCE</scope>
</reference>
<dbReference type="InterPro" id="IPR020845">
    <property type="entry name" value="AMP-binding_CS"/>
</dbReference>
<sequence>MQTVFDMVRRASARAPDAIAIVDPRRQIEISYSQLLRQVERVAAGLVERGVHPGSRVAVALPNSVEACILLLALHRAGAVPALMNPRLKPQEIRDLIEFGEMHGAVLCPALADAPPMREINGLFLRVETEGQRDGLGSLESDGPLPAFRPGPEETAFVFYTSGTTGMPKGVVLSQRTAESRALFMVTQSGYRFGAHNRVIGLMPLYHVIGFFAVFVLALALNGRYYVVRDFKPAETAELIEAHRITGLFGTPTHLDALIGSILATPRDLSSLETVTFAGATMPDPVLDRVNAHLPGRKTNIYGTTEAMNSLFAEDPREGARLRPGFYSEVRVVPIGGSPQHALPPGEEGELVVAADADATFTEYLNQPDATRKKLHDGWYRTSDVAVMHANGDVEIRGRLDDMIISGGENIHPSEVERVLRRHPSVREAVVLGVPDERWGQRVLACIVAHEARPTANELDEFCIASELASFKRPRAYAFLDEIPRNAMNKVLVKALAQVAQASMVALPKT</sequence>
<dbReference type="InterPro" id="IPR025110">
    <property type="entry name" value="AMP-bd_C"/>
</dbReference>
<evidence type="ECO:0000259" key="2">
    <source>
        <dbReference type="Pfam" id="PF13193"/>
    </source>
</evidence>
<dbReference type="Pfam" id="PF00501">
    <property type="entry name" value="AMP-binding"/>
    <property type="match status" value="1"/>
</dbReference>
<evidence type="ECO:0000313" key="3">
    <source>
        <dbReference type="EMBL" id="ABI15621.1"/>
    </source>
</evidence>
<dbReference type="InterPro" id="IPR050237">
    <property type="entry name" value="ATP-dep_AMP-bd_enzyme"/>
</dbReference>
<dbReference type="PANTHER" id="PTHR43767">
    <property type="entry name" value="LONG-CHAIN-FATTY-ACID--COA LIGASE"/>
    <property type="match status" value="1"/>
</dbReference>
<keyword evidence="3" id="KW-0436">Ligase</keyword>
<dbReference type="Gene3D" id="3.30.300.30">
    <property type="match status" value="1"/>
</dbReference>
<dbReference type="SUPFAM" id="SSF56801">
    <property type="entry name" value="Acetyl-CoA synthetase-like"/>
    <property type="match status" value="1"/>
</dbReference>
<dbReference type="Gene3D" id="3.40.50.980">
    <property type="match status" value="3"/>
</dbReference>
<dbReference type="GO" id="GO:0016878">
    <property type="term" value="F:acid-thiol ligase activity"/>
    <property type="evidence" value="ECO:0007669"/>
    <property type="project" value="UniProtKB-ARBA"/>
</dbReference>
<accession>Q0MX90</accession>
<feature type="domain" description="AMP-binding enzyme C-terminal" evidence="2">
    <location>
        <begin position="415"/>
        <end position="488"/>
    </location>
</feature>
<dbReference type="PROSITE" id="PS00455">
    <property type="entry name" value="AMP_BINDING"/>
    <property type="match status" value="1"/>
</dbReference>
<proteinExistence type="predicted"/>
<feature type="domain" description="AMP-dependent synthetase/ligase" evidence="1">
    <location>
        <begin position="9"/>
        <end position="356"/>
    </location>
</feature>
<organism evidence="3">
    <name type="scientific">consortium cosmid clone pGZ1</name>
    <dbReference type="NCBI Taxonomy" id="397422"/>
    <lineage>
        <taxon>Bacteria</taxon>
        <taxon>environmental samples</taxon>
    </lineage>
</organism>
<name>Q0MX90_9BACT</name>